<gene>
    <name evidence="4" type="primary">rsmD</name>
    <name evidence="4" type="ORF">E6C50_02330</name>
</gene>
<keyword evidence="2 4" id="KW-0808">Transferase</keyword>
<dbReference type="PIRSF" id="PIRSF004553">
    <property type="entry name" value="CHP00095"/>
    <property type="match status" value="1"/>
</dbReference>
<dbReference type="EC" id="2.1.1.171" evidence="4"/>
<proteinExistence type="predicted"/>
<feature type="region of interest" description="Disordered" evidence="3">
    <location>
        <begin position="1"/>
        <end position="21"/>
    </location>
</feature>
<dbReference type="InterPro" id="IPR029063">
    <property type="entry name" value="SAM-dependent_MTases_sf"/>
</dbReference>
<evidence type="ECO:0000256" key="3">
    <source>
        <dbReference type="SAM" id="MobiDB-lite"/>
    </source>
</evidence>
<reference evidence="4 5" key="1">
    <citation type="submission" date="2019-04" db="EMBL/GenBank/DDBJ databases">
        <title>Flavobacterium sp. nov. isolated from construction timber.</title>
        <authorList>
            <person name="Lin S.-Y."/>
            <person name="Chang C.-T."/>
            <person name="Young C.-C."/>
        </authorList>
    </citation>
    <scope>NUCLEOTIDE SEQUENCE [LARGE SCALE GENOMIC DNA]</scope>
    <source>
        <strain evidence="4 5">CC-CTC003</strain>
    </source>
</reference>
<dbReference type="Gene3D" id="3.40.50.150">
    <property type="entry name" value="Vaccinia Virus protein VP39"/>
    <property type="match status" value="1"/>
</dbReference>
<keyword evidence="5" id="KW-1185">Reference proteome</keyword>
<evidence type="ECO:0000313" key="5">
    <source>
        <dbReference type="Proteomes" id="UP000307507"/>
    </source>
</evidence>
<dbReference type="SUPFAM" id="SSF53335">
    <property type="entry name" value="S-adenosyl-L-methionine-dependent methyltransferases"/>
    <property type="match status" value="1"/>
</dbReference>
<dbReference type="PANTHER" id="PTHR43542">
    <property type="entry name" value="METHYLTRANSFERASE"/>
    <property type="match status" value="1"/>
</dbReference>
<dbReference type="Pfam" id="PF03602">
    <property type="entry name" value="Cons_hypoth95"/>
    <property type="match status" value="1"/>
</dbReference>
<dbReference type="InterPro" id="IPR004398">
    <property type="entry name" value="RNA_MeTrfase_RsmD"/>
</dbReference>
<evidence type="ECO:0000256" key="2">
    <source>
        <dbReference type="ARBA" id="ARBA00022679"/>
    </source>
</evidence>
<accession>A0A4S4A3P7</accession>
<dbReference type="PROSITE" id="PS00092">
    <property type="entry name" value="N6_MTASE"/>
    <property type="match status" value="1"/>
</dbReference>
<dbReference type="GO" id="GO:0052913">
    <property type="term" value="F:16S rRNA (guanine(966)-N(2))-methyltransferase activity"/>
    <property type="evidence" value="ECO:0007669"/>
    <property type="project" value="UniProtKB-EC"/>
</dbReference>
<organism evidence="4 5">
    <name type="scientific">Flavobacterium supellecticarium</name>
    <dbReference type="NCBI Taxonomy" id="2565924"/>
    <lineage>
        <taxon>Bacteria</taxon>
        <taxon>Pseudomonadati</taxon>
        <taxon>Bacteroidota</taxon>
        <taxon>Flavobacteriia</taxon>
        <taxon>Flavobacteriales</taxon>
        <taxon>Flavobacteriaceae</taxon>
        <taxon>Flavobacterium</taxon>
    </lineage>
</organism>
<name>A0A4S4A3P7_9FLAO</name>
<dbReference type="Proteomes" id="UP000307507">
    <property type="component" value="Unassembled WGS sequence"/>
</dbReference>
<dbReference type="NCBIfam" id="TIGR00095">
    <property type="entry name" value="16S rRNA (guanine(966)-N(2))-methyltransferase RsmD"/>
    <property type="match status" value="1"/>
</dbReference>
<evidence type="ECO:0000313" key="4">
    <source>
        <dbReference type="EMBL" id="THF53064.1"/>
    </source>
</evidence>
<dbReference type="InterPro" id="IPR002052">
    <property type="entry name" value="DNA_methylase_N6_adenine_CS"/>
</dbReference>
<keyword evidence="1 4" id="KW-0489">Methyltransferase</keyword>
<sequence>MRIISGKYKGRRINPPKNLPVRPTTDMSKESLFNILNNYFNFSELRVLDLFAGTGNISYEFASRGSGPITSVDGDYGCVTFIKKTAKEFDFDITAIKSDVFKFLEKSKATFDIIFADPPYGMEQKDFERIVSLVFENELLEEDGMMIIEHSKHTPISHMANFSFLKNYGGSVFSFFELENDTEEDVTDEEDEFDS</sequence>
<dbReference type="GO" id="GO:0003676">
    <property type="term" value="F:nucleic acid binding"/>
    <property type="evidence" value="ECO:0007669"/>
    <property type="project" value="InterPro"/>
</dbReference>
<dbReference type="EMBL" id="SSNZ01000001">
    <property type="protein sequence ID" value="THF53064.1"/>
    <property type="molecule type" value="Genomic_DNA"/>
</dbReference>
<dbReference type="AlphaFoldDB" id="A0A4S4A3P7"/>
<comment type="caution">
    <text evidence="4">The sequence shown here is derived from an EMBL/GenBank/DDBJ whole genome shotgun (WGS) entry which is preliminary data.</text>
</comment>
<dbReference type="OrthoDB" id="9803017at2"/>
<protein>
    <submittedName>
        <fullName evidence="4">16S rRNA (Guanine(966)-N(2))-methyltransferase RsmD</fullName>
        <ecNumber evidence="4">2.1.1.171</ecNumber>
    </submittedName>
</protein>
<dbReference type="RefSeq" id="WP_136401588.1">
    <property type="nucleotide sequence ID" value="NZ_SSNZ01000001.1"/>
</dbReference>
<evidence type="ECO:0000256" key="1">
    <source>
        <dbReference type="ARBA" id="ARBA00022603"/>
    </source>
</evidence>
<dbReference type="PANTHER" id="PTHR43542:SF1">
    <property type="entry name" value="METHYLTRANSFERASE"/>
    <property type="match status" value="1"/>
</dbReference>
<dbReference type="CDD" id="cd02440">
    <property type="entry name" value="AdoMet_MTases"/>
    <property type="match status" value="1"/>
</dbReference>